<evidence type="ECO:0000256" key="7">
    <source>
        <dbReference type="ARBA" id="ARBA00022801"/>
    </source>
</evidence>
<feature type="compositionally biased region" description="Basic and acidic residues" evidence="14">
    <location>
        <begin position="421"/>
        <end position="437"/>
    </location>
</feature>
<dbReference type="GO" id="GO:0017108">
    <property type="term" value="F:5'-flap endonuclease activity"/>
    <property type="evidence" value="ECO:0007669"/>
    <property type="project" value="TreeGrafter"/>
</dbReference>
<keyword evidence="4" id="KW-0540">Nuclease</keyword>
<dbReference type="InterPro" id="IPR029060">
    <property type="entry name" value="PIN-like_dom_sf"/>
</dbReference>
<evidence type="ECO:0000256" key="12">
    <source>
        <dbReference type="ARBA" id="ARBA00023204"/>
    </source>
</evidence>
<feature type="compositionally biased region" description="Polar residues" evidence="14">
    <location>
        <begin position="740"/>
        <end position="761"/>
    </location>
</feature>
<proteinExistence type="inferred from homology"/>
<keyword evidence="13" id="KW-0539">Nucleus</keyword>
<name>A0A0W0FT53_MONRR</name>
<feature type="domain" description="XPG-I" evidence="15">
    <location>
        <begin position="138"/>
        <end position="210"/>
    </location>
</feature>
<dbReference type="CDD" id="cd09908">
    <property type="entry name" value="H3TH_EXO1"/>
    <property type="match status" value="1"/>
</dbReference>
<dbReference type="InterPro" id="IPR006084">
    <property type="entry name" value="XPG/Rad2"/>
</dbReference>
<evidence type="ECO:0000313" key="18">
    <source>
        <dbReference type="Proteomes" id="UP000054988"/>
    </source>
</evidence>
<comment type="subcellular location">
    <subcellularLocation>
        <location evidence="2">Nucleus</location>
    </subcellularLocation>
</comment>
<dbReference type="eggNOG" id="KOG2518">
    <property type="taxonomic scope" value="Eukaryota"/>
</dbReference>
<dbReference type="InterPro" id="IPR008918">
    <property type="entry name" value="HhH2"/>
</dbReference>
<dbReference type="InterPro" id="IPR037315">
    <property type="entry name" value="EXO1_H3TH"/>
</dbReference>
<evidence type="ECO:0000256" key="4">
    <source>
        <dbReference type="ARBA" id="ARBA00022722"/>
    </source>
</evidence>
<keyword evidence="12" id="KW-0234">DNA repair</keyword>
<evidence type="ECO:0000256" key="3">
    <source>
        <dbReference type="ARBA" id="ARBA00010563"/>
    </source>
</evidence>
<dbReference type="GO" id="GO:0035312">
    <property type="term" value="F:5'-3' DNA exonuclease activity"/>
    <property type="evidence" value="ECO:0007669"/>
    <property type="project" value="InterPro"/>
</dbReference>
<dbReference type="InterPro" id="IPR006086">
    <property type="entry name" value="XPG-I_dom"/>
</dbReference>
<comment type="similarity">
    <text evidence="3">Belongs to the XPG/RAD2 endonuclease family. EXO1 subfamily.</text>
</comment>
<evidence type="ECO:0000256" key="13">
    <source>
        <dbReference type="ARBA" id="ARBA00023242"/>
    </source>
</evidence>
<gene>
    <name evidence="17" type="ORF">WG66_7939</name>
</gene>
<dbReference type="SMART" id="SM00485">
    <property type="entry name" value="XPGN"/>
    <property type="match status" value="1"/>
</dbReference>
<dbReference type="InterPro" id="IPR019974">
    <property type="entry name" value="XPG_CS"/>
</dbReference>
<feature type="compositionally biased region" description="Polar residues" evidence="14">
    <location>
        <begin position="539"/>
        <end position="551"/>
    </location>
</feature>
<dbReference type="FunFam" id="3.40.50.1010:FF:000002">
    <property type="entry name" value="Exonuclease 1, putative"/>
    <property type="match status" value="1"/>
</dbReference>
<dbReference type="GO" id="GO:0006281">
    <property type="term" value="P:DNA repair"/>
    <property type="evidence" value="ECO:0007669"/>
    <property type="project" value="UniProtKB-KW"/>
</dbReference>
<evidence type="ECO:0000256" key="5">
    <source>
        <dbReference type="ARBA" id="ARBA00022723"/>
    </source>
</evidence>
<dbReference type="InterPro" id="IPR044752">
    <property type="entry name" value="PIN-like_EXO1"/>
</dbReference>
<dbReference type="Gene3D" id="1.10.150.20">
    <property type="entry name" value="5' to 3' exonuclease, C-terminal subdomain"/>
    <property type="match status" value="1"/>
</dbReference>
<keyword evidence="5" id="KW-0479">Metal-binding</keyword>
<dbReference type="Proteomes" id="UP000054988">
    <property type="component" value="Unassembled WGS sequence"/>
</dbReference>
<evidence type="ECO:0000256" key="6">
    <source>
        <dbReference type="ARBA" id="ARBA00022763"/>
    </source>
</evidence>
<dbReference type="FunFam" id="1.10.150.20:FF:000011">
    <property type="entry name" value="exonuclease 1"/>
    <property type="match status" value="1"/>
</dbReference>
<reference evidence="17 18" key="1">
    <citation type="submission" date="2015-12" db="EMBL/GenBank/DDBJ databases">
        <title>Draft genome sequence of Moniliophthora roreri, the causal agent of frosty pod rot of cacao.</title>
        <authorList>
            <person name="Aime M.C."/>
            <person name="Diaz-Valderrama J.R."/>
            <person name="Kijpornyongpan T."/>
            <person name="Phillips-Mora W."/>
        </authorList>
    </citation>
    <scope>NUCLEOTIDE SEQUENCE [LARGE SCALE GENOMIC DNA]</scope>
    <source>
        <strain evidence="17 18">MCA 2952</strain>
    </source>
</reference>
<dbReference type="PRINTS" id="PR00853">
    <property type="entry name" value="XPGRADSUPER"/>
</dbReference>
<evidence type="ECO:0000259" key="16">
    <source>
        <dbReference type="SMART" id="SM00485"/>
    </source>
</evidence>
<dbReference type="InterPro" id="IPR006085">
    <property type="entry name" value="XPG_DNA_repair_N"/>
</dbReference>
<keyword evidence="10" id="KW-0267">Excision nuclease</keyword>
<feature type="compositionally biased region" description="Basic and acidic residues" evidence="14">
    <location>
        <begin position="799"/>
        <end position="811"/>
    </location>
</feature>
<dbReference type="GO" id="GO:0005634">
    <property type="term" value="C:nucleus"/>
    <property type="evidence" value="ECO:0007669"/>
    <property type="project" value="UniProtKB-SubCell"/>
</dbReference>
<evidence type="ECO:0000256" key="8">
    <source>
        <dbReference type="ARBA" id="ARBA00022839"/>
    </source>
</evidence>
<sequence length="817" mass="89606">MGISGLLPALKSIQVTKHLSEYSGQTIAVDAYVWLHKGVYACATELATHKPTIKYVNYAMERVRLLRHHGIEPYIIFDGGPLPAKQGTEIERKKKREENIARGHALASQGKHSQAREYYTKCVDVTPQMAFQFIKALRAEGVKYIVAPYEADAQLAFLEKLGLVSAILTEDSDLLVFGCKNVLFKLDTVARTVVSISIDNFASVTASGDANSISLLGWSAKQFREMAILSGCDYLPSIPGVGLKTAYTMLRRWKTPEQVVRAIGFEGKKSVPKGYMKNFRLADKCFLHQRVYHPGLERLVHLNDLPDDEDWDDVVDAFVGSDIDPSLAKAIAMGDRDPVTRVAMEDMNPGFAPRSRILQELPVATKQANRSPKGKGKARGQPAVEGILSFFGPNAKIPPIPKSPSIIRPKITPGTMVAGKDSGKRTLTEVQDRDMAARKKKRMTSPTKPTKLPHTASRFFGTSGMTGMKRDDQRATLFQHDSETPVAGSSRLNEKENEHIVIDDSEEGEGGSLIAQGHSDIDFDVEEVEVEQEDGYLSPTPSCSREIQDLSSPPRPRTAPLSRRTSLDALDFGPEAVSSPPRSHGRTCYAIPPTGRSRGKVLVESTPEIERSGTLGTFNMKDSFGDEVNSEIDGSGDETTSSPTPSPLTPDQLAEVDRDLTASIAVVESEEDLDESEEENEDKSLARRNAAVAAGWRSVWSYDSSGTGQGSSVFLRRSETNVTPVGRHKFGAQTQRRTLSRGNPYHQSIDGSSKAISCNDGSSRRALKGRRSLTFIEETKTVKTQSTGSLELQPATMGHPEKDSHAKSRLESFRFVL</sequence>
<feature type="region of interest" description="Disordered" evidence="14">
    <location>
        <begin position="666"/>
        <end position="686"/>
    </location>
</feature>
<dbReference type="AlphaFoldDB" id="A0A0W0FT53"/>
<evidence type="ECO:0000259" key="15">
    <source>
        <dbReference type="SMART" id="SM00484"/>
    </source>
</evidence>
<evidence type="ECO:0000256" key="10">
    <source>
        <dbReference type="ARBA" id="ARBA00022881"/>
    </source>
</evidence>
<evidence type="ECO:0000256" key="2">
    <source>
        <dbReference type="ARBA" id="ARBA00004123"/>
    </source>
</evidence>
<evidence type="ECO:0000256" key="9">
    <source>
        <dbReference type="ARBA" id="ARBA00022842"/>
    </source>
</evidence>
<dbReference type="CDD" id="cd09857">
    <property type="entry name" value="PIN_EXO1"/>
    <property type="match status" value="1"/>
</dbReference>
<dbReference type="SUPFAM" id="SSF47807">
    <property type="entry name" value="5' to 3' exonuclease, C-terminal subdomain"/>
    <property type="match status" value="1"/>
</dbReference>
<accession>A0A0W0FT53</accession>
<dbReference type="Pfam" id="PF00867">
    <property type="entry name" value="XPG_I"/>
    <property type="match status" value="1"/>
</dbReference>
<comment type="cofactor">
    <cofactor evidence="1">
        <name>Mg(2+)</name>
        <dbReference type="ChEBI" id="CHEBI:18420"/>
    </cofactor>
</comment>
<dbReference type="Gene3D" id="3.40.50.1010">
    <property type="entry name" value="5'-nuclease"/>
    <property type="match status" value="1"/>
</dbReference>
<keyword evidence="7" id="KW-0378">Hydrolase</keyword>
<evidence type="ECO:0000313" key="17">
    <source>
        <dbReference type="EMBL" id="KTB39500.1"/>
    </source>
</evidence>
<comment type="caution">
    <text evidence="17">The sequence shown here is derived from an EMBL/GenBank/DDBJ whole genome shotgun (WGS) entry which is preliminary data.</text>
</comment>
<feature type="region of interest" description="Disordered" evidence="14">
    <location>
        <begin position="740"/>
        <end position="763"/>
    </location>
</feature>
<feature type="domain" description="XPG N-terminal" evidence="16">
    <location>
        <begin position="1"/>
        <end position="99"/>
    </location>
</feature>
<dbReference type="InterPro" id="IPR036279">
    <property type="entry name" value="5-3_exonuclease_C_sf"/>
</dbReference>
<dbReference type="PROSITE" id="PS00841">
    <property type="entry name" value="XPG_1"/>
    <property type="match status" value="1"/>
</dbReference>
<feature type="region of interest" description="Disordered" evidence="14">
    <location>
        <begin position="533"/>
        <end position="653"/>
    </location>
</feature>
<keyword evidence="8" id="KW-0269">Exonuclease</keyword>
<dbReference type="SMART" id="SM00484">
    <property type="entry name" value="XPGI"/>
    <property type="match status" value="1"/>
</dbReference>
<evidence type="ECO:0000256" key="11">
    <source>
        <dbReference type="ARBA" id="ARBA00023125"/>
    </source>
</evidence>
<keyword evidence="6" id="KW-0227">DNA damage</keyword>
<feature type="compositionally biased region" description="Acidic residues" evidence="14">
    <location>
        <begin position="668"/>
        <end position="681"/>
    </location>
</feature>
<feature type="region of interest" description="Disordered" evidence="14">
    <location>
        <begin position="783"/>
        <end position="811"/>
    </location>
</feature>
<dbReference type="EMBL" id="LATX01001673">
    <property type="protein sequence ID" value="KTB39500.1"/>
    <property type="molecule type" value="Genomic_DNA"/>
</dbReference>
<dbReference type="SUPFAM" id="SSF88723">
    <property type="entry name" value="PIN domain-like"/>
    <property type="match status" value="1"/>
</dbReference>
<dbReference type="PANTHER" id="PTHR11081">
    <property type="entry name" value="FLAP ENDONUCLEASE FAMILY MEMBER"/>
    <property type="match status" value="1"/>
</dbReference>
<evidence type="ECO:0000256" key="1">
    <source>
        <dbReference type="ARBA" id="ARBA00001946"/>
    </source>
</evidence>
<dbReference type="Pfam" id="PF00752">
    <property type="entry name" value="XPG_N"/>
    <property type="match status" value="1"/>
</dbReference>
<evidence type="ECO:0000256" key="14">
    <source>
        <dbReference type="SAM" id="MobiDB-lite"/>
    </source>
</evidence>
<feature type="region of interest" description="Disordered" evidence="14">
    <location>
        <begin position="399"/>
        <end position="467"/>
    </location>
</feature>
<dbReference type="GO" id="GO:0003677">
    <property type="term" value="F:DNA binding"/>
    <property type="evidence" value="ECO:0007669"/>
    <property type="project" value="UniProtKB-KW"/>
</dbReference>
<protein>
    <submittedName>
        <fullName evidence="17">Putative exodeoxyribonuclease 1</fullName>
    </submittedName>
</protein>
<dbReference type="GO" id="GO:0046872">
    <property type="term" value="F:metal ion binding"/>
    <property type="evidence" value="ECO:0007669"/>
    <property type="project" value="UniProtKB-KW"/>
</dbReference>
<organism evidence="17 18">
    <name type="scientific">Moniliophthora roreri</name>
    <name type="common">Frosty pod rot fungus</name>
    <name type="synonym">Monilia roreri</name>
    <dbReference type="NCBI Taxonomy" id="221103"/>
    <lineage>
        <taxon>Eukaryota</taxon>
        <taxon>Fungi</taxon>
        <taxon>Dikarya</taxon>
        <taxon>Basidiomycota</taxon>
        <taxon>Agaricomycotina</taxon>
        <taxon>Agaricomycetes</taxon>
        <taxon>Agaricomycetidae</taxon>
        <taxon>Agaricales</taxon>
        <taxon>Marasmiineae</taxon>
        <taxon>Marasmiaceae</taxon>
        <taxon>Moniliophthora</taxon>
    </lineage>
</organism>
<dbReference type="PANTHER" id="PTHR11081:SF65">
    <property type="entry name" value="DNA DAMAGE-INDUCIBLE PROTEIN DIN7-RELATED"/>
    <property type="match status" value="1"/>
</dbReference>
<dbReference type="SMART" id="SM00279">
    <property type="entry name" value="HhH2"/>
    <property type="match status" value="1"/>
</dbReference>
<keyword evidence="9" id="KW-0460">Magnesium</keyword>
<keyword evidence="11" id="KW-0238">DNA-binding</keyword>